<dbReference type="Proteomes" id="UP000266389">
    <property type="component" value="Unassembled WGS sequence"/>
</dbReference>
<gene>
    <name evidence="8" type="primary">thiD</name>
    <name evidence="8" type="ORF">D0433_01490</name>
</gene>
<evidence type="ECO:0000313" key="9">
    <source>
        <dbReference type="Proteomes" id="UP000266389"/>
    </source>
</evidence>
<dbReference type="GO" id="GO:0009228">
    <property type="term" value="P:thiamine biosynthetic process"/>
    <property type="evidence" value="ECO:0007669"/>
    <property type="project" value="InterPro"/>
</dbReference>
<dbReference type="GO" id="GO:0005829">
    <property type="term" value="C:cytosol"/>
    <property type="evidence" value="ECO:0007669"/>
    <property type="project" value="TreeGrafter"/>
</dbReference>
<keyword evidence="6" id="KW-0067">ATP-binding</keyword>
<dbReference type="AlphaFoldDB" id="A0A395M532"/>
<name>A0A395M532_9BACT</name>
<dbReference type="PANTHER" id="PTHR20858:SF17">
    <property type="entry name" value="HYDROXYMETHYLPYRIMIDINE_PHOSPHOMETHYLPYRIMIDINE KINASE THI20-RELATED"/>
    <property type="match status" value="1"/>
</dbReference>
<dbReference type="CDD" id="cd01169">
    <property type="entry name" value="HMPP_kinase"/>
    <property type="match status" value="1"/>
</dbReference>
<evidence type="ECO:0000313" key="8">
    <source>
        <dbReference type="EMBL" id="RFM25318.1"/>
    </source>
</evidence>
<dbReference type="PANTHER" id="PTHR20858">
    <property type="entry name" value="PHOSPHOMETHYLPYRIMIDINE KINASE"/>
    <property type="match status" value="1"/>
</dbReference>
<dbReference type="FunFam" id="3.40.1190.20:FF:000003">
    <property type="entry name" value="Phosphomethylpyrimidine kinase ThiD"/>
    <property type="match status" value="1"/>
</dbReference>
<evidence type="ECO:0000256" key="3">
    <source>
        <dbReference type="ARBA" id="ARBA00022679"/>
    </source>
</evidence>
<feature type="domain" description="Pyridoxamine kinase/Phosphomethylpyrimidine kinase" evidence="7">
    <location>
        <begin position="14"/>
        <end position="261"/>
    </location>
</feature>
<evidence type="ECO:0000256" key="5">
    <source>
        <dbReference type="ARBA" id="ARBA00022777"/>
    </source>
</evidence>
<accession>A0A395M532</accession>
<evidence type="ECO:0000256" key="6">
    <source>
        <dbReference type="ARBA" id="ARBA00022840"/>
    </source>
</evidence>
<organism evidence="8 9">
    <name type="scientific">Candidatus Thermochlorobacter aerophilus</name>
    <dbReference type="NCBI Taxonomy" id="1868324"/>
    <lineage>
        <taxon>Bacteria</taxon>
        <taxon>Pseudomonadati</taxon>
        <taxon>Chlorobiota</taxon>
        <taxon>Chlorobiia</taxon>
        <taxon>Chlorobiales</taxon>
        <taxon>Candidatus Thermochlorobacteriaceae</taxon>
        <taxon>Candidatus Thermochlorobacter</taxon>
    </lineage>
</organism>
<keyword evidence="3 8" id="KW-0808">Transferase</keyword>
<evidence type="ECO:0000256" key="2">
    <source>
        <dbReference type="ARBA" id="ARBA00012135"/>
    </source>
</evidence>
<dbReference type="SUPFAM" id="SSF53613">
    <property type="entry name" value="Ribokinase-like"/>
    <property type="match status" value="1"/>
</dbReference>
<reference evidence="8 9" key="1">
    <citation type="journal article" date="2011" name="ISME J.">
        <title>Community ecology of hot spring cyanobacterial mats: predominant populations and their functional potential.</title>
        <authorList>
            <person name="Klatt C.G."/>
            <person name="Wood J.M."/>
            <person name="Rusch D.B."/>
            <person name="Bateson M.M."/>
            <person name="Hamamura N."/>
            <person name="Heidelberg J.F."/>
            <person name="Grossman A.R."/>
            <person name="Bhaya D."/>
            <person name="Cohan F.M."/>
            <person name="Kuhl M."/>
            <person name="Bryant D.A."/>
            <person name="Ward D.M."/>
        </authorList>
    </citation>
    <scope>NUCLEOTIDE SEQUENCE [LARGE SCALE GENOMIC DNA]</scope>
    <source>
        <strain evidence="8">OS</strain>
    </source>
</reference>
<dbReference type="Gene3D" id="3.40.1190.20">
    <property type="match status" value="1"/>
</dbReference>
<keyword evidence="5 8" id="KW-0418">Kinase</keyword>
<proteinExistence type="predicted"/>
<protein>
    <recommendedName>
        <fullName evidence="2">hydroxymethylpyrimidine kinase</fullName>
        <ecNumber evidence="2">2.7.1.49</ecNumber>
    </recommendedName>
</protein>
<evidence type="ECO:0000256" key="1">
    <source>
        <dbReference type="ARBA" id="ARBA00004948"/>
    </source>
</evidence>
<dbReference type="EMBL" id="PHFL01000007">
    <property type="protein sequence ID" value="RFM25318.1"/>
    <property type="molecule type" value="Genomic_DNA"/>
</dbReference>
<dbReference type="GO" id="GO:0008902">
    <property type="term" value="F:hydroxymethylpyrimidine kinase activity"/>
    <property type="evidence" value="ECO:0007669"/>
    <property type="project" value="UniProtKB-EC"/>
</dbReference>
<dbReference type="EC" id="2.7.1.49" evidence="2"/>
<evidence type="ECO:0000256" key="4">
    <source>
        <dbReference type="ARBA" id="ARBA00022741"/>
    </source>
</evidence>
<dbReference type="Pfam" id="PF08543">
    <property type="entry name" value="Phos_pyr_kin"/>
    <property type="match status" value="1"/>
</dbReference>
<comment type="caution">
    <text evidence="8">The sequence shown here is derived from an EMBL/GenBank/DDBJ whole genome shotgun (WGS) entry which is preliminary data.</text>
</comment>
<dbReference type="InterPro" id="IPR029056">
    <property type="entry name" value="Ribokinase-like"/>
</dbReference>
<dbReference type="NCBIfam" id="TIGR00097">
    <property type="entry name" value="HMP-P_kinase"/>
    <property type="match status" value="1"/>
</dbReference>
<dbReference type="InterPro" id="IPR013749">
    <property type="entry name" value="PM/HMP-P_kinase-1"/>
</dbReference>
<dbReference type="GO" id="GO:0008972">
    <property type="term" value="F:phosphomethylpyrimidine kinase activity"/>
    <property type="evidence" value="ECO:0007669"/>
    <property type="project" value="InterPro"/>
</dbReference>
<sequence>MNTYTRLLTIAGSDSGGGAGIQADLKTFSALGGYGMSVITALTAQNTLGVRAIHSVPPEFVAQQIDAVVTDIGVDAVKIGMLFTSDIIETVAERLKFYNLRTIVLDPVMTAKSGDKLLEDSAIEALRQQLLPLAMLITPNLPEARLLLGRSIQTLDEMPDAAKALQQLGAKHVLLKGGHLDTLRSMDCLLTADGQIHWFDAPRIATKNTHGTGCTLSSAIAAYLGKGFTVAEAVKHAKDYLTGAIEHGATYTLGKGHAPVHHFYKLWRD</sequence>
<keyword evidence="4" id="KW-0547">Nucleotide-binding</keyword>
<evidence type="ECO:0000259" key="7">
    <source>
        <dbReference type="Pfam" id="PF08543"/>
    </source>
</evidence>
<dbReference type="InterPro" id="IPR004399">
    <property type="entry name" value="HMP/HMP-P_kinase_dom"/>
</dbReference>
<comment type="pathway">
    <text evidence="1">Cofactor biosynthesis; thiamine diphosphate biosynthesis.</text>
</comment>
<dbReference type="GO" id="GO:0005524">
    <property type="term" value="F:ATP binding"/>
    <property type="evidence" value="ECO:0007669"/>
    <property type="project" value="UniProtKB-KW"/>
</dbReference>